<name>B6IDQ0_DROME</name>
<feature type="transmembrane region" description="Helical" evidence="1">
    <location>
        <begin position="51"/>
        <end position="71"/>
    </location>
</feature>
<protein>
    <submittedName>
        <fullName evidence="2">FI06449p</fullName>
    </submittedName>
</protein>
<dbReference type="Pfam" id="PF15883">
    <property type="entry name" value="DUF4736"/>
    <property type="match status" value="1"/>
</dbReference>
<feature type="transmembrane region" description="Helical" evidence="1">
    <location>
        <begin position="91"/>
        <end position="110"/>
    </location>
</feature>
<gene>
    <name evidence="2" type="primary">CG13725-RA</name>
</gene>
<dbReference type="OrthoDB" id="7844406at2759"/>
<keyword evidence="1" id="KW-1133">Transmembrane helix</keyword>
<feature type="non-terminal residue" evidence="2">
    <location>
        <position position="1"/>
    </location>
</feature>
<organism evidence="2">
    <name type="scientific">Drosophila melanogaster</name>
    <name type="common">Fruit fly</name>
    <dbReference type="NCBI Taxonomy" id="7227"/>
    <lineage>
        <taxon>Eukaryota</taxon>
        <taxon>Metazoa</taxon>
        <taxon>Ecdysozoa</taxon>
        <taxon>Arthropoda</taxon>
        <taxon>Hexapoda</taxon>
        <taxon>Insecta</taxon>
        <taxon>Pterygota</taxon>
        <taxon>Neoptera</taxon>
        <taxon>Endopterygota</taxon>
        <taxon>Diptera</taxon>
        <taxon>Brachycera</taxon>
        <taxon>Muscomorpha</taxon>
        <taxon>Ephydroidea</taxon>
        <taxon>Drosophilidae</taxon>
        <taxon>Drosophila</taxon>
        <taxon>Sophophora</taxon>
    </lineage>
</organism>
<accession>B6IDQ0</accession>
<dbReference type="HOGENOM" id="CLU_1344550_0_0_1"/>
<dbReference type="Bgee" id="FBgn0036708">
    <property type="expression patterns" value="Expressed in mid-late elongation-stage spermatid (Drosophila) in testis and 22 other cell types or tissues"/>
</dbReference>
<reference evidence="2" key="1">
    <citation type="submission" date="2008-11" db="EMBL/GenBank/DDBJ databases">
        <authorList>
            <person name="Carlson J."/>
            <person name="Booth B."/>
            <person name="Frise E."/>
            <person name="Park S."/>
            <person name="Wan K."/>
            <person name="Yu C."/>
            <person name="Celniker S."/>
        </authorList>
    </citation>
    <scope>NUCLEOTIDE SEQUENCE</scope>
</reference>
<dbReference type="VEuPathDB" id="VectorBase:FBgn0036708"/>
<evidence type="ECO:0000256" key="1">
    <source>
        <dbReference type="SAM" id="Phobius"/>
    </source>
</evidence>
<keyword evidence="1" id="KW-0472">Membrane</keyword>
<proteinExistence type="evidence at transcript level"/>
<sequence length="230" mass="27072">LLEVKVLSIFRLGFQNYKVCSRLNTSFHSIQMAKIPLSWSRVLRLIRLHHLAVGNIAVLCLIVLSIMDYGILDLFCWFETVEEENIPLTVLMYIGGLKVAIILFLALWCWTREEAEKNQEGNMDMPISYVRKRYCRFLVMNLLASVDRLIHHHSHIDDFLQSRKDCGEAVEQFRWRARRLFERTDLQLCVPLHEVLSVDDPQEKELLRLGYGDKLAQLRELDVYKMIYSD</sequence>
<keyword evidence="1" id="KW-0812">Transmembrane</keyword>
<evidence type="ECO:0000313" key="2">
    <source>
        <dbReference type="EMBL" id="ACJ13197.1"/>
    </source>
</evidence>
<dbReference type="EMBL" id="BT050490">
    <property type="protein sequence ID" value="ACJ13197.1"/>
    <property type="molecule type" value="mRNA"/>
</dbReference>
<dbReference type="InterPro" id="IPR031754">
    <property type="entry name" value="DUF4736"/>
</dbReference>
<dbReference type="AlphaFoldDB" id="B6IDQ0"/>
<dbReference type="ExpressionAtlas" id="B6IDQ0">
    <property type="expression patterns" value="baseline and differential"/>
</dbReference>